<reference evidence="2" key="1">
    <citation type="journal article" date="2019" name="Int. J. Syst. Evol. Microbiol.">
        <title>The Global Catalogue of Microorganisms (GCM) 10K type strain sequencing project: providing services to taxonomists for standard genome sequencing and annotation.</title>
        <authorList>
            <consortium name="The Broad Institute Genomics Platform"/>
            <consortium name="The Broad Institute Genome Sequencing Center for Infectious Disease"/>
            <person name="Wu L."/>
            <person name="Ma J."/>
        </authorList>
    </citation>
    <scope>NUCLEOTIDE SEQUENCE [LARGE SCALE GENOMIC DNA]</scope>
    <source>
        <strain evidence="2">JCM 4376</strain>
    </source>
</reference>
<proteinExistence type="predicted"/>
<evidence type="ECO:0000313" key="1">
    <source>
        <dbReference type="EMBL" id="GGV90233.1"/>
    </source>
</evidence>
<dbReference type="EMBL" id="BMTF01000016">
    <property type="protein sequence ID" value="GGV90233.1"/>
    <property type="molecule type" value="Genomic_DNA"/>
</dbReference>
<keyword evidence="2" id="KW-1185">Reference proteome</keyword>
<sequence>MRVGEHVAGQSRLGGECRLVGHPGQFTAFVVAGPRLTEIEAAVDQRVALRAHVGEMYRDLAQSDPAQGSGVLAAGADRVEGRLLIARLVHHQHHLPVAELLHRPGRGRPAYRLGIEAGPGQEVLQDVRAGVADRLGQ</sequence>
<evidence type="ECO:0000313" key="2">
    <source>
        <dbReference type="Proteomes" id="UP000660675"/>
    </source>
</evidence>
<comment type="caution">
    <text evidence="1">The sequence shown here is derived from an EMBL/GenBank/DDBJ whole genome shotgun (WGS) entry which is preliminary data.</text>
</comment>
<organism evidence="1 2">
    <name type="scientific">Streptomyces gelaticus</name>
    <dbReference type="NCBI Taxonomy" id="285446"/>
    <lineage>
        <taxon>Bacteria</taxon>
        <taxon>Bacillati</taxon>
        <taxon>Actinomycetota</taxon>
        <taxon>Actinomycetes</taxon>
        <taxon>Kitasatosporales</taxon>
        <taxon>Streptomycetaceae</taxon>
        <taxon>Streptomyces</taxon>
    </lineage>
</organism>
<name>A0ABQ2W3I0_9ACTN</name>
<protein>
    <submittedName>
        <fullName evidence="1">Uncharacterized protein</fullName>
    </submittedName>
</protein>
<gene>
    <name evidence="1" type="ORF">GCM10015535_45850</name>
</gene>
<accession>A0ABQ2W3I0</accession>
<dbReference type="Proteomes" id="UP000660675">
    <property type="component" value="Unassembled WGS sequence"/>
</dbReference>